<accession>A0A1D8UXZ4</accession>
<dbReference type="InterPro" id="IPR043502">
    <property type="entry name" value="DNA/RNA_pol_sf"/>
</dbReference>
<geneLocation type="plasmid" evidence="4">
    <name>pkb14400_1</name>
</geneLocation>
<dbReference type="AlphaFoldDB" id="A0A1D8UXZ4"/>
<dbReference type="KEGG" id="kba:A0U89_14235"/>
<sequence>MTLAHAQSLAPDLQVAPATPDRDDEALLRFADWCFGFSPIVAPDRLDGLWIDTTGCDHLQGGEAPMLEALRGQIAERGYAVRLALADTPGAAQAVARFGRDAVSIVPPGDQRNALRLLPIAALRIETTRVADLRRLGLRTVGALLEAPRAPLVRRFGTEVMTRLDQALGHLREPLQPLQPRDVIQARRGFVEPIGTAEAIGTVIDTLTPEICVALSQRGLGARWVDLHCHRVDDTVQIVRVGLAAPVNDVGHLARLLHERIETIEPGFGIEAMRLFVTCAERLNAGRQVASLLTTTGSSSQDADLACLVDRLRNRVGPDKVVWLEPRAAHWPEHAQRIRRVEERPTGARGEEAGIFLAHERPPRPVRLFSPPTPVSVTSLLPDGAPMQFVWQGRPRRIRAADGPERLHGDWWGEDGKLGAVRDYWVAEDELGERFWLFRRGDGVHDWSGDRAWFLHGLF</sequence>
<dbReference type="Proteomes" id="UP000179145">
    <property type="component" value="Plasmid pKB14400_1"/>
</dbReference>
<protein>
    <recommendedName>
        <fullName evidence="2">UmuC domain-containing protein</fullName>
    </recommendedName>
</protein>
<gene>
    <name evidence="3" type="ORF">A0U89_14235</name>
</gene>
<reference evidence="3 4" key="1">
    <citation type="journal article" date="2016" name="Microb. Cell Fact.">
        <title>Dissection of exopolysaccharide biosynthesis in Kozakia baliensis.</title>
        <authorList>
            <person name="Brandt J.U."/>
            <person name="Jakob F."/>
            <person name="Behr J."/>
            <person name="Geissler A.J."/>
            <person name="Vogel R.F."/>
        </authorList>
    </citation>
    <scope>NUCLEOTIDE SEQUENCE [LARGE SCALE GENOMIC DNA]</scope>
    <source>
        <strain evidence="3 4">DSM 14400</strain>
        <plasmid evidence="4">Plasmid pkb14400_1</plasmid>
    </source>
</reference>
<name>A0A1D8UXZ4_9PROT</name>
<dbReference type="PANTHER" id="PTHR35369">
    <property type="entry name" value="BLR3025 PROTEIN-RELATED"/>
    <property type="match status" value="1"/>
</dbReference>
<keyword evidence="4" id="KW-1185">Reference proteome</keyword>
<dbReference type="InterPro" id="IPR001126">
    <property type="entry name" value="UmuC"/>
</dbReference>
<dbReference type="Pfam" id="PF00817">
    <property type="entry name" value="IMS"/>
    <property type="match status" value="1"/>
</dbReference>
<evidence type="ECO:0000313" key="3">
    <source>
        <dbReference type="EMBL" id="AOX18466.1"/>
    </source>
</evidence>
<feature type="domain" description="UmuC" evidence="2">
    <location>
        <begin position="1"/>
        <end position="95"/>
    </location>
</feature>
<evidence type="ECO:0000259" key="2">
    <source>
        <dbReference type="Pfam" id="PF00817"/>
    </source>
</evidence>
<proteinExistence type="predicted"/>
<keyword evidence="1" id="KW-0227">DNA damage</keyword>
<dbReference type="InterPro" id="IPR050356">
    <property type="entry name" value="SulA_CellDiv_inhibitor"/>
</dbReference>
<evidence type="ECO:0000313" key="4">
    <source>
        <dbReference type="Proteomes" id="UP000179145"/>
    </source>
</evidence>
<dbReference type="PANTHER" id="PTHR35369:SF2">
    <property type="entry name" value="BLR3025 PROTEIN"/>
    <property type="match status" value="1"/>
</dbReference>
<organism evidence="3 4">
    <name type="scientific">Kozakia baliensis</name>
    <dbReference type="NCBI Taxonomy" id="153496"/>
    <lineage>
        <taxon>Bacteria</taxon>
        <taxon>Pseudomonadati</taxon>
        <taxon>Pseudomonadota</taxon>
        <taxon>Alphaproteobacteria</taxon>
        <taxon>Acetobacterales</taxon>
        <taxon>Acetobacteraceae</taxon>
        <taxon>Kozakia</taxon>
    </lineage>
</organism>
<keyword evidence="3" id="KW-0614">Plasmid</keyword>
<dbReference type="CDD" id="cd03468">
    <property type="entry name" value="PolY_like"/>
    <property type="match status" value="1"/>
</dbReference>
<dbReference type="GO" id="GO:0006281">
    <property type="term" value="P:DNA repair"/>
    <property type="evidence" value="ECO:0007669"/>
    <property type="project" value="InterPro"/>
</dbReference>
<evidence type="ECO:0000256" key="1">
    <source>
        <dbReference type="ARBA" id="ARBA00022763"/>
    </source>
</evidence>
<dbReference type="SUPFAM" id="SSF56672">
    <property type="entry name" value="DNA/RNA polymerases"/>
    <property type="match status" value="1"/>
</dbReference>
<dbReference type="EMBL" id="CP014675">
    <property type="protein sequence ID" value="AOX18466.1"/>
    <property type="molecule type" value="Genomic_DNA"/>
</dbReference>